<evidence type="ECO:0000313" key="2">
    <source>
        <dbReference type="EMBL" id="KAK0147065.1"/>
    </source>
</evidence>
<protein>
    <submittedName>
        <fullName evidence="2">Uncharacterized protein</fullName>
    </submittedName>
</protein>
<evidence type="ECO:0000256" key="1">
    <source>
        <dbReference type="SAM" id="MobiDB-lite"/>
    </source>
</evidence>
<sequence length="173" mass="18417">MQRGYRRPPGPGGPGSPAGGGRFGSPAWGRRGGRGGSYGPDEGSYGPDEGSYGPDEGSYGHTPSPMRTPGRGGPSGRHPSPSPYRTHSPSPYRTHSPSPYGTHSPVPYRTHSPAPYRRGFQGSPQTSTPQTRTGGGVEKYYSPSMVQDPWATLKPVEVSSSQTRTPSHSTRYF</sequence>
<dbReference type="EMBL" id="JAOPHQ010002373">
    <property type="protein sequence ID" value="KAK0147065.1"/>
    <property type="molecule type" value="Genomic_DNA"/>
</dbReference>
<feature type="compositionally biased region" description="Low complexity" evidence="1">
    <location>
        <begin position="76"/>
        <end position="85"/>
    </location>
</feature>
<dbReference type="Pfam" id="PF15502">
    <property type="entry name" value="MPLKIP"/>
    <property type="match status" value="1"/>
</dbReference>
<dbReference type="Proteomes" id="UP001174136">
    <property type="component" value="Unassembled WGS sequence"/>
</dbReference>
<keyword evidence="3" id="KW-1185">Reference proteome</keyword>
<comment type="caution">
    <text evidence="2">The sequence shown here is derived from an EMBL/GenBank/DDBJ whole genome shotgun (WGS) entry which is preliminary data.</text>
</comment>
<reference evidence="2" key="1">
    <citation type="journal article" date="2023" name="Front. Mar. Sci.">
        <title>A new Merluccius polli reference genome to investigate the effects of global change in West African waters.</title>
        <authorList>
            <person name="Mateo J.L."/>
            <person name="Blanco-Fernandez C."/>
            <person name="Garcia-Vazquez E."/>
            <person name="Machado-Schiaffino G."/>
        </authorList>
    </citation>
    <scope>NUCLEOTIDE SEQUENCE</scope>
    <source>
        <strain evidence="2">C29</strain>
        <tissue evidence="2">Fin</tissue>
    </source>
</reference>
<feature type="region of interest" description="Disordered" evidence="1">
    <location>
        <begin position="1"/>
        <end position="142"/>
    </location>
</feature>
<gene>
    <name evidence="2" type="ORF">N1851_013593</name>
</gene>
<feature type="compositionally biased region" description="Polar residues" evidence="1">
    <location>
        <begin position="87"/>
        <end position="101"/>
    </location>
</feature>
<dbReference type="AlphaFoldDB" id="A0AA47P3K4"/>
<accession>A0AA47P3K4</accession>
<proteinExistence type="predicted"/>
<evidence type="ECO:0000313" key="3">
    <source>
        <dbReference type="Proteomes" id="UP001174136"/>
    </source>
</evidence>
<feature type="compositionally biased region" description="Polar residues" evidence="1">
    <location>
        <begin position="122"/>
        <end position="132"/>
    </location>
</feature>
<organism evidence="2 3">
    <name type="scientific">Merluccius polli</name>
    <name type="common">Benguela hake</name>
    <name type="synonym">Merluccius cadenati</name>
    <dbReference type="NCBI Taxonomy" id="89951"/>
    <lineage>
        <taxon>Eukaryota</taxon>
        <taxon>Metazoa</taxon>
        <taxon>Chordata</taxon>
        <taxon>Craniata</taxon>
        <taxon>Vertebrata</taxon>
        <taxon>Euteleostomi</taxon>
        <taxon>Actinopterygii</taxon>
        <taxon>Neopterygii</taxon>
        <taxon>Teleostei</taxon>
        <taxon>Neoteleostei</taxon>
        <taxon>Acanthomorphata</taxon>
        <taxon>Zeiogadaria</taxon>
        <taxon>Gadariae</taxon>
        <taxon>Gadiformes</taxon>
        <taxon>Gadoidei</taxon>
        <taxon>Merlucciidae</taxon>
        <taxon>Merluccius</taxon>
    </lineage>
</organism>
<dbReference type="InterPro" id="IPR028265">
    <property type="entry name" value="TTDN1/SICKLE"/>
</dbReference>
<name>A0AA47P3K4_MERPO</name>